<dbReference type="CDD" id="cd01949">
    <property type="entry name" value="GGDEF"/>
    <property type="match status" value="1"/>
</dbReference>
<evidence type="ECO:0000259" key="10">
    <source>
        <dbReference type="PROSITE" id="PS50887"/>
    </source>
</evidence>
<dbReference type="PROSITE" id="PS50113">
    <property type="entry name" value="PAC"/>
    <property type="match status" value="2"/>
</dbReference>
<dbReference type="SUPFAM" id="SSF55073">
    <property type="entry name" value="Nucleotide cyclase"/>
    <property type="match status" value="1"/>
</dbReference>
<evidence type="ECO:0000259" key="9">
    <source>
        <dbReference type="PROSITE" id="PS50839"/>
    </source>
</evidence>
<dbReference type="PROSITE" id="PS50839">
    <property type="entry name" value="CHASE"/>
    <property type="match status" value="1"/>
</dbReference>
<comment type="subcellular location">
    <subcellularLocation>
        <location evidence="2">Cell inner membrane</location>
    </subcellularLocation>
</comment>
<dbReference type="PANTHER" id="PTHR44757:SF2">
    <property type="entry name" value="BIOFILM ARCHITECTURE MAINTENANCE PROTEIN MBAA"/>
    <property type="match status" value="1"/>
</dbReference>
<organism evidence="11 12">
    <name type="scientific">Metapseudomonas otitidis</name>
    <dbReference type="NCBI Taxonomy" id="319939"/>
    <lineage>
        <taxon>Bacteria</taxon>
        <taxon>Pseudomonadati</taxon>
        <taxon>Pseudomonadota</taxon>
        <taxon>Gammaproteobacteria</taxon>
        <taxon>Pseudomonadales</taxon>
        <taxon>Pseudomonadaceae</taxon>
        <taxon>Metapseudomonas</taxon>
    </lineage>
</organism>
<sequence length="919" mass="103874">MATPAQSITSLSFPAGSRGLLLLICVLVIGIGLGFTVLLGRAVHDSEEHQLRERFAQVANERISRVEERLNGQLKELDALQRFVANSPRLDLQRYRRFVEPMLLDTLAYYWVPRVDAGQRDRYESTARHEGLADFRIHDLEGASPARDYYLPLFYGAARRNSELPIGLDMRALPERQALLNKAEVERQVTVSGLVRVYGMPDNIHEGVLIVAPVLGRAEEPLPGFVVAIVSLRQELEDGLPSEMLANMPTRLDDITDPVRPQRLYQSHSVADDSELVLERTLAFGDRTYRLEVRPSPKFLADNRTTSWHLVLGTGIALSLMLGGYVLLLISQRQRALRLVAERTAELRQRELQLKLSEERWSFALDGAGHGVWDWEPDSGRMFFSPAWKTMLGYLPGELEDSLDTALGLRHPDDLQGSREALRRYLNGEVDVYRSEHRMRRKDGSWAWVLERGQVVEINDDGSPLRLIGTQTDISESKAVELQLALANGNLRSLLDAATEVSIIATDLEGYILQYNAGAERMFGYSAEEMLGTRPRTLHLESEVRERCAALAQRLGRPVPDFHRYVVEVTAGRCYDEHEWTYVRKDGSQLIGNLILTEVRNEAGELIGFLGISTDITERKRVQQALEERDRLLEKLSARVPGAIYQYLLMPDGSSRFPYVSAGIHDLVEMNAPEVRQDGERVFQRVHPEDLERVQGSILASAQTLETWREDFRVLLPQKGVRWLRGESVPERMPDGSVLWHGYISDITGHKLVEQELRTLSITDALTGVYNRRHFQERLEVEIARAQRSEGPLSVLMFDIDHFKQVNDRFGHEAGDRVLKAICQRVGERLRRIDVFCRLGGEEFIVICPNTGESQVQVLADALWNTLSKEALPEVGVVTASFGLACWREGELADDLLRRVDEAVYAAKQAGRNRVCVAA</sequence>
<dbReference type="SUPFAM" id="SSF55785">
    <property type="entry name" value="PYP-like sensor domain (PAS domain)"/>
    <property type="match status" value="3"/>
</dbReference>
<evidence type="ECO:0000256" key="1">
    <source>
        <dbReference type="ARBA" id="ARBA00001946"/>
    </source>
</evidence>
<keyword evidence="3 6" id="KW-0812">Transmembrane</keyword>
<feature type="transmembrane region" description="Helical" evidence="6">
    <location>
        <begin position="20"/>
        <end position="43"/>
    </location>
</feature>
<dbReference type="InterPro" id="IPR035965">
    <property type="entry name" value="PAS-like_dom_sf"/>
</dbReference>
<dbReference type="Pfam" id="PF08447">
    <property type="entry name" value="PAS_3"/>
    <property type="match status" value="2"/>
</dbReference>
<dbReference type="Gene3D" id="3.30.70.270">
    <property type="match status" value="1"/>
</dbReference>
<dbReference type="NCBIfam" id="TIGR00229">
    <property type="entry name" value="sensory_box"/>
    <property type="match status" value="2"/>
</dbReference>
<dbReference type="SMART" id="SM00267">
    <property type="entry name" value="GGDEF"/>
    <property type="match status" value="1"/>
</dbReference>
<dbReference type="RefSeq" id="WP_172432993.1">
    <property type="nucleotide sequence ID" value="NZ_AP022642.1"/>
</dbReference>
<dbReference type="Gene3D" id="3.30.450.20">
    <property type="entry name" value="PAS domain"/>
    <property type="match status" value="3"/>
</dbReference>
<dbReference type="InterPro" id="IPR043128">
    <property type="entry name" value="Rev_trsase/Diguanyl_cyclase"/>
</dbReference>
<dbReference type="Gene3D" id="3.30.450.350">
    <property type="entry name" value="CHASE domain"/>
    <property type="match status" value="1"/>
</dbReference>
<dbReference type="InterPro" id="IPR000160">
    <property type="entry name" value="GGDEF_dom"/>
</dbReference>
<evidence type="ECO:0000259" key="7">
    <source>
        <dbReference type="PROSITE" id="PS50112"/>
    </source>
</evidence>
<dbReference type="EMBL" id="AP022642">
    <property type="protein sequence ID" value="BCA27677.1"/>
    <property type="molecule type" value="Genomic_DNA"/>
</dbReference>
<evidence type="ECO:0000256" key="3">
    <source>
        <dbReference type="ARBA" id="ARBA00022692"/>
    </source>
</evidence>
<keyword evidence="4 6" id="KW-1133">Transmembrane helix</keyword>
<keyword evidence="5 6" id="KW-0472">Membrane</keyword>
<dbReference type="AlphaFoldDB" id="A0A679GLV3"/>
<feature type="domain" description="CHASE" evidence="9">
    <location>
        <begin position="86"/>
        <end position="240"/>
    </location>
</feature>
<feature type="domain" description="GGDEF" evidence="10">
    <location>
        <begin position="791"/>
        <end position="919"/>
    </location>
</feature>
<feature type="domain" description="PAS" evidence="7">
    <location>
        <begin position="487"/>
        <end position="532"/>
    </location>
</feature>
<proteinExistence type="predicted"/>
<dbReference type="GeneID" id="57396867"/>
<protein>
    <recommendedName>
        <fullName evidence="13">PAS domain S-box-containing protein/diguanylate cyclase (GGDEF) domain-containing protein</fullName>
    </recommendedName>
</protein>
<evidence type="ECO:0000313" key="11">
    <source>
        <dbReference type="EMBL" id="BCA27677.1"/>
    </source>
</evidence>
<dbReference type="CDD" id="cd00130">
    <property type="entry name" value="PAS"/>
    <property type="match status" value="3"/>
</dbReference>
<dbReference type="InterPro" id="IPR000700">
    <property type="entry name" value="PAS-assoc_C"/>
</dbReference>
<dbReference type="InterPro" id="IPR052155">
    <property type="entry name" value="Biofilm_reg_signaling"/>
</dbReference>
<evidence type="ECO:0000256" key="5">
    <source>
        <dbReference type="ARBA" id="ARBA00023136"/>
    </source>
</evidence>
<evidence type="ECO:0008006" key="13">
    <source>
        <dbReference type="Google" id="ProtNLM"/>
    </source>
</evidence>
<evidence type="ECO:0000256" key="6">
    <source>
        <dbReference type="SAM" id="Phobius"/>
    </source>
</evidence>
<dbReference type="InterPro" id="IPR013655">
    <property type="entry name" value="PAS_fold_3"/>
</dbReference>
<dbReference type="InterPro" id="IPR006189">
    <property type="entry name" value="CHASE_dom"/>
</dbReference>
<reference evidence="11 12" key="1">
    <citation type="journal article" date="2020" name="Microbiol. Resour. Announc.">
        <title>Complete genome sequence of Pseudomonas otitidis strain MrB4, isolated from Lake Biwa in Japan.</title>
        <authorList>
            <person name="Miyazaki K."/>
            <person name="Hase E."/>
            <person name="Maruya T."/>
        </authorList>
    </citation>
    <scope>NUCLEOTIDE SEQUENCE [LARGE SCALE GENOMIC DNA]</scope>
    <source>
        <strain evidence="11 12">MrB4</strain>
    </source>
</reference>
<dbReference type="Pfam" id="PF03924">
    <property type="entry name" value="CHASE"/>
    <property type="match status" value="1"/>
</dbReference>
<feature type="domain" description="PAC" evidence="8">
    <location>
        <begin position="576"/>
        <end position="628"/>
    </location>
</feature>
<dbReference type="GO" id="GO:0007165">
    <property type="term" value="P:signal transduction"/>
    <property type="evidence" value="ECO:0007669"/>
    <property type="project" value="UniProtKB-ARBA"/>
</dbReference>
<comment type="cofactor">
    <cofactor evidence="1">
        <name>Mg(2+)</name>
        <dbReference type="ChEBI" id="CHEBI:18420"/>
    </cofactor>
</comment>
<dbReference type="InterPro" id="IPR029787">
    <property type="entry name" value="Nucleotide_cyclase"/>
</dbReference>
<dbReference type="SMART" id="SM01079">
    <property type="entry name" value="CHASE"/>
    <property type="match status" value="1"/>
</dbReference>
<dbReference type="InterPro" id="IPR042240">
    <property type="entry name" value="CHASE_sf"/>
</dbReference>
<dbReference type="KEGG" id="poj:PtoMrB4_16540"/>
<dbReference type="Pfam" id="PF00990">
    <property type="entry name" value="GGDEF"/>
    <property type="match status" value="1"/>
</dbReference>
<dbReference type="PANTHER" id="PTHR44757">
    <property type="entry name" value="DIGUANYLATE CYCLASE DGCP"/>
    <property type="match status" value="1"/>
</dbReference>
<feature type="domain" description="PAS" evidence="7">
    <location>
        <begin position="357"/>
        <end position="429"/>
    </location>
</feature>
<evidence type="ECO:0000256" key="4">
    <source>
        <dbReference type="ARBA" id="ARBA00022989"/>
    </source>
</evidence>
<evidence type="ECO:0000313" key="12">
    <source>
        <dbReference type="Proteomes" id="UP000501237"/>
    </source>
</evidence>
<dbReference type="PROSITE" id="PS50112">
    <property type="entry name" value="PAS"/>
    <property type="match status" value="2"/>
</dbReference>
<evidence type="ECO:0000256" key="2">
    <source>
        <dbReference type="ARBA" id="ARBA00004533"/>
    </source>
</evidence>
<evidence type="ECO:0000259" key="8">
    <source>
        <dbReference type="PROSITE" id="PS50113"/>
    </source>
</evidence>
<dbReference type="GO" id="GO:0003824">
    <property type="term" value="F:catalytic activity"/>
    <property type="evidence" value="ECO:0007669"/>
    <property type="project" value="UniProtKB-ARBA"/>
</dbReference>
<dbReference type="InterPro" id="IPR000014">
    <property type="entry name" value="PAS"/>
</dbReference>
<dbReference type="InterPro" id="IPR001610">
    <property type="entry name" value="PAC"/>
</dbReference>
<name>A0A679GLV3_9GAMM</name>
<accession>A0A679GLV3</accession>
<dbReference type="SMART" id="SM00086">
    <property type="entry name" value="PAC"/>
    <property type="match status" value="3"/>
</dbReference>
<dbReference type="GO" id="GO:0005886">
    <property type="term" value="C:plasma membrane"/>
    <property type="evidence" value="ECO:0007669"/>
    <property type="project" value="UniProtKB-SubCell"/>
</dbReference>
<dbReference type="NCBIfam" id="TIGR00254">
    <property type="entry name" value="GGDEF"/>
    <property type="match status" value="1"/>
</dbReference>
<feature type="transmembrane region" description="Helical" evidence="6">
    <location>
        <begin position="308"/>
        <end position="330"/>
    </location>
</feature>
<dbReference type="SMART" id="SM00091">
    <property type="entry name" value="PAS"/>
    <property type="match status" value="3"/>
</dbReference>
<dbReference type="FunFam" id="3.30.70.270:FF:000001">
    <property type="entry name" value="Diguanylate cyclase domain protein"/>
    <property type="match status" value="1"/>
</dbReference>
<dbReference type="Proteomes" id="UP000501237">
    <property type="component" value="Chromosome"/>
</dbReference>
<gene>
    <name evidence="11" type="ORF">PtoMrB4_16540</name>
</gene>
<dbReference type="Pfam" id="PF13426">
    <property type="entry name" value="PAS_9"/>
    <property type="match status" value="1"/>
</dbReference>
<dbReference type="PROSITE" id="PS50887">
    <property type="entry name" value="GGDEF"/>
    <property type="match status" value="1"/>
</dbReference>
<feature type="domain" description="PAC" evidence="8">
    <location>
        <begin position="433"/>
        <end position="486"/>
    </location>
</feature>